<protein>
    <recommendedName>
        <fullName evidence="3">HutD family protein</fullName>
    </recommendedName>
</protein>
<dbReference type="SUPFAM" id="SSF51182">
    <property type="entry name" value="RmlC-like cupins"/>
    <property type="match status" value="1"/>
</dbReference>
<dbReference type="STRING" id="997350.HMPREF9129_0839"/>
<dbReference type="InterPro" id="IPR011051">
    <property type="entry name" value="RmlC_Cupin_sf"/>
</dbReference>
<comment type="caution">
    <text evidence="1">The sequence shown here is derived from an EMBL/GenBank/DDBJ whole genome shotgun (WGS) entry which is preliminary data.</text>
</comment>
<dbReference type="InterPro" id="IPR014710">
    <property type="entry name" value="RmlC-like_jellyroll"/>
</dbReference>
<gene>
    <name evidence="1" type="ORF">HMPREF9129_0839</name>
</gene>
<accession>G4D359</accession>
<evidence type="ECO:0000313" key="1">
    <source>
        <dbReference type="EMBL" id="EGY80041.1"/>
    </source>
</evidence>
<keyword evidence="2" id="KW-1185">Reference proteome</keyword>
<dbReference type="PANTHER" id="PTHR37943:SF1">
    <property type="entry name" value="PROTEIN VES"/>
    <property type="match status" value="1"/>
</dbReference>
<dbReference type="eggNOG" id="COG3758">
    <property type="taxonomic scope" value="Bacteria"/>
</dbReference>
<reference evidence="1 2" key="1">
    <citation type="submission" date="2011-06" db="EMBL/GenBank/DDBJ databases">
        <authorList>
            <person name="Muzny D."/>
            <person name="Qin X."/>
            <person name="Deng J."/>
            <person name="Jiang H."/>
            <person name="Liu Y."/>
            <person name="Qu J."/>
            <person name="Song X.-Z."/>
            <person name="Zhang L."/>
            <person name="Thornton R."/>
            <person name="Coyle M."/>
            <person name="Francisco L."/>
            <person name="Jackson L."/>
            <person name="Javaid M."/>
            <person name="Korchina V."/>
            <person name="Kovar C."/>
            <person name="Mata R."/>
            <person name="Mathew T."/>
            <person name="Ngo R."/>
            <person name="Nguyen L."/>
            <person name="Nguyen N."/>
            <person name="Okwuonu G."/>
            <person name="Ongeri F."/>
            <person name="Pham C."/>
            <person name="Simmons D."/>
            <person name="Wilczek-Boney K."/>
            <person name="Hale W."/>
            <person name="Jakkamsetti A."/>
            <person name="Pham P."/>
            <person name="Ruth R."/>
            <person name="San Lucas F."/>
            <person name="Warren J."/>
            <person name="Zhang J."/>
            <person name="Zhao Z."/>
            <person name="Zhou C."/>
            <person name="Zhu D."/>
            <person name="Lee S."/>
            <person name="Bess C."/>
            <person name="Blankenburg K."/>
            <person name="Forbes L."/>
            <person name="Fu Q."/>
            <person name="Gubbala S."/>
            <person name="Hirani K."/>
            <person name="Jayaseelan J.C."/>
            <person name="Lara F."/>
            <person name="Munidasa M."/>
            <person name="Palculict T."/>
            <person name="Patil S."/>
            <person name="Pu L.-L."/>
            <person name="Saada N."/>
            <person name="Tang L."/>
            <person name="Weissenberger G."/>
            <person name="Zhu Y."/>
            <person name="Hemphill L."/>
            <person name="Shang Y."/>
            <person name="Youmans B."/>
            <person name="Ayvaz T."/>
            <person name="Ross M."/>
            <person name="Santibanez J."/>
            <person name="Aqrawi P."/>
            <person name="Gross S."/>
            <person name="Joshi V."/>
            <person name="Fowler G."/>
            <person name="Nazareth L."/>
            <person name="Reid J."/>
            <person name="Worley K."/>
            <person name="Petrosino J."/>
            <person name="Highlander S."/>
            <person name="Gibbs R."/>
        </authorList>
    </citation>
    <scope>NUCLEOTIDE SEQUENCE [LARGE SCALE GENOMIC DNA]</scope>
    <source>
        <strain evidence="1 2">ATCC 29427</strain>
    </source>
</reference>
<dbReference type="AlphaFoldDB" id="G4D359"/>
<dbReference type="PANTHER" id="PTHR37943">
    <property type="entry name" value="PROTEIN VES"/>
    <property type="match status" value="1"/>
</dbReference>
<proteinExistence type="predicted"/>
<dbReference type="Gene3D" id="2.60.120.10">
    <property type="entry name" value="Jelly Rolls"/>
    <property type="match status" value="1"/>
</dbReference>
<dbReference type="InterPro" id="IPR010282">
    <property type="entry name" value="Uncharacterised_HutD/Ves"/>
</dbReference>
<evidence type="ECO:0008006" key="3">
    <source>
        <dbReference type="Google" id="ProtNLM"/>
    </source>
</evidence>
<evidence type="ECO:0000313" key="2">
    <source>
        <dbReference type="Proteomes" id="UP000003422"/>
    </source>
</evidence>
<dbReference type="PATRIC" id="fig|997350.3.peg.810"/>
<dbReference type="HOGENOM" id="CLU_090931_3_1_9"/>
<dbReference type="Proteomes" id="UP000003422">
    <property type="component" value="Unassembled WGS sequence"/>
</dbReference>
<dbReference type="Pfam" id="PF05962">
    <property type="entry name" value="HutD"/>
    <property type="match status" value="1"/>
</dbReference>
<organism evidence="1 2">
    <name type="scientific">Peptoniphilus indolicus ATCC 29427</name>
    <dbReference type="NCBI Taxonomy" id="997350"/>
    <lineage>
        <taxon>Bacteria</taxon>
        <taxon>Bacillati</taxon>
        <taxon>Bacillota</taxon>
        <taxon>Tissierellia</taxon>
        <taxon>Tissierellales</taxon>
        <taxon>Peptoniphilaceae</taxon>
        <taxon>Peptoniphilus</taxon>
    </lineage>
</organism>
<name>G4D359_9FIRM</name>
<sequence length="173" mass="19687">MTMKITREEFKTTNWSGGETSELLISPTTASVKDKNFDLRISTATCELDSSSFTPYNGFTRYITPLDGDLKMVVNGKEVILKPFEVYKFSGSDEVISYSKVRDFNLIVREDFTNKMYSLDVDGTARIEDRNLIFFYESGMRVNGEEYSKMSAYIGEEAEVTGKGKILVCELYE</sequence>
<dbReference type="EMBL" id="AGBB01000074">
    <property type="protein sequence ID" value="EGY80041.1"/>
    <property type="molecule type" value="Genomic_DNA"/>
</dbReference>